<dbReference type="CDD" id="cd07813">
    <property type="entry name" value="COQ10p_like"/>
    <property type="match status" value="1"/>
</dbReference>
<comment type="caution">
    <text evidence="5">The sequence shown here is derived from an EMBL/GenBank/DDBJ whole genome shotgun (WGS) entry which is preliminary data.</text>
</comment>
<dbReference type="GO" id="GO:0005739">
    <property type="term" value="C:mitochondrion"/>
    <property type="evidence" value="ECO:0007669"/>
    <property type="project" value="TreeGrafter"/>
</dbReference>
<evidence type="ECO:0000313" key="6">
    <source>
        <dbReference type="Proteomes" id="UP001063166"/>
    </source>
</evidence>
<dbReference type="InterPro" id="IPR005031">
    <property type="entry name" value="COQ10_START"/>
</dbReference>
<gene>
    <name evidence="5" type="ORF">LshimejAT787_0106550</name>
</gene>
<feature type="domain" description="Coenzyme Q-binding protein COQ10 START" evidence="4">
    <location>
        <begin position="51"/>
        <end position="209"/>
    </location>
</feature>
<comment type="similarity">
    <text evidence="1">Belongs to the COQ10 family.</text>
</comment>
<dbReference type="InterPro" id="IPR044996">
    <property type="entry name" value="COQ10-like"/>
</dbReference>
<dbReference type="OrthoDB" id="292693at2759"/>
<name>A0A9P3PD94_LYOSH</name>
<evidence type="ECO:0000313" key="5">
    <source>
        <dbReference type="EMBL" id="GLB33771.1"/>
    </source>
</evidence>
<accession>A0A9P3PD94</accession>
<dbReference type="PANTHER" id="PTHR12901:SF10">
    <property type="entry name" value="COENZYME Q-BINDING PROTEIN COQ10, MITOCHONDRIAL"/>
    <property type="match status" value="1"/>
</dbReference>
<dbReference type="SUPFAM" id="SSF55961">
    <property type="entry name" value="Bet v1-like"/>
    <property type="match status" value="1"/>
</dbReference>
<dbReference type="InterPro" id="IPR023393">
    <property type="entry name" value="START-like_dom_sf"/>
</dbReference>
<dbReference type="Proteomes" id="UP001063166">
    <property type="component" value="Unassembled WGS sequence"/>
</dbReference>
<dbReference type="PANTHER" id="PTHR12901">
    <property type="entry name" value="SPERM PROTEIN HOMOLOG"/>
    <property type="match status" value="1"/>
</dbReference>
<dbReference type="EMBL" id="BRPK01000001">
    <property type="protein sequence ID" value="GLB33771.1"/>
    <property type="molecule type" value="Genomic_DNA"/>
</dbReference>
<protein>
    <submittedName>
        <fullName evidence="5">Polyketide cyclase / dehydrase and lipid transport</fullName>
    </submittedName>
</protein>
<sequence length="221" mass="24580">MQWSAACSPLVRWSLGPACRRTIFSLPNFPDLAPWNKDTEPQTYHERKILPYGQRELYDIVADVASYPRFIPFCTGSRIVTPPSRTPLRADDSFPAPFEMEAELTVGFLSFKEKYVSQVTCKPYESVQAVASSSTPLFKTLTTTWRFQPASGQSPHPSYDVLHPSKDQARTSPTLVTLDLAYAFANPIHASVSSAFFGKVSKLMVKAFEERCLAVYGPGSA</sequence>
<dbReference type="GO" id="GO:0045333">
    <property type="term" value="P:cellular respiration"/>
    <property type="evidence" value="ECO:0007669"/>
    <property type="project" value="InterPro"/>
</dbReference>
<organism evidence="5 6">
    <name type="scientific">Lyophyllum shimeji</name>
    <name type="common">Hon-shimeji</name>
    <name type="synonym">Tricholoma shimeji</name>
    <dbReference type="NCBI Taxonomy" id="47721"/>
    <lineage>
        <taxon>Eukaryota</taxon>
        <taxon>Fungi</taxon>
        <taxon>Dikarya</taxon>
        <taxon>Basidiomycota</taxon>
        <taxon>Agaricomycotina</taxon>
        <taxon>Agaricomycetes</taxon>
        <taxon>Agaricomycetidae</taxon>
        <taxon>Agaricales</taxon>
        <taxon>Tricholomatineae</taxon>
        <taxon>Lyophyllaceae</taxon>
        <taxon>Lyophyllum</taxon>
    </lineage>
</organism>
<dbReference type="GO" id="GO:0048039">
    <property type="term" value="F:ubiquinone binding"/>
    <property type="evidence" value="ECO:0007669"/>
    <property type="project" value="InterPro"/>
</dbReference>
<dbReference type="Pfam" id="PF03364">
    <property type="entry name" value="Polyketide_cyc"/>
    <property type="match status" value="1"/>
</dbReference>
<evidence type="ECO:0000256" key="2">
    <source>
        <dbReference type="ARBA" id="ARBA00011814"/>
    </source>
</evidence>
<proteinExistence type="inferred from homology"/>
<evidence type="ECO:0000256" key="3">
    <source>
        <dbReference type="ARBA" id="ARBA00024947"/>
    </source>
</evidence>
<comment type="subunit">
    <text evidence="2">Interacts with coenzyme Q.</text>
</comment>
<dbReference type="AlphaFoldDB" id="A0A9P3PD94"/>
<evidence type="ECO:0000256" key="1">
    <source>
        <dbReference type="ARBA" id="ARBA00006885"/>
    </source>
</evidence>
<evidence type="ECO:0000259" key="4">
    <source>
        <dbReference type="Pfam" id="PF03364"/>
    </source>
</evidence>
<keyword evidence="6" id="KW-1185">Reference proteome</keyword>
<reference evidence="5" key="1">
    <citation type="submission" date="2022-07" db="EMBL/GenBank/DDBJ databases">
        <title>The genome of Lyophyllum shimeji provides insight into the initial evolution of ectomycorrhizal fungal genome.</title>
        <authorList>
            <person name="Kobayashi Y."/>
            <person name="Shibata T."/>
            <person name="Hirakawa H."/>
            <person name="Shigenobu S."/>
            <person name="Nishiyama T."/>
            <person name="Yamada A."/>
            <person name="Hasebe M."/>
            <person name="Kawaguchi M."/>
        </authorList>
    </citation>
    <scope>NUCLEOTIDE SEQUENCE</scope>
    <source>
        <strain evidence="5">AT787</strain>
    </source>
</reference>
<dbReference type="Gene3D" id="3.30.530.20">
    <property type="match status" value="1"/>
</dbReference>
<comment type="function">
    <text evidence="3">Required for the function of coenzyme Q in the respiratory chain. May serve as a chaperone or may be involved in the transport of Q6 from its site of synthesis to the catalytic sites of the respiratory complexes.</text>
</comment>